<feature type="chain" id="PRO_5046455789" evidence="1">
    <location>
        <begin position="19"/>
        <end position="209"/>
    </location>
</feature>
<dbReference type="GeneID" id="113513694"/>
<dbReference type="SMART" id="SM00848">
    <property type="entry name" value="Inhibitor_I29"/>
    <property type="match status" value="1"/>
</dbReference>
<dbReference type="RefSeq" id="XP_026753485.3">
    <property type="nucleotide sequence ID" value="XM_026897684.3"/>
</dbReference>
<accession>A0A6J1WNW5</accession>
<dbReference type="Proteomes" id="UP001652740">
    <property type="component" value="Unplaced"/>
</dbReference>
<dbReference type="AlphaFoldDB" id="A0A6J1WNW5"/>
<gene>
    <name evidence="4" type="primary">LOC113513694</name>
</gene>
<protein>
    <submittedName>
        <fullName evidence="4">Uncharacterized protein LOC113513694</fullName>
    </submittedName>
</protein>
<dbReference type="InterPro" id="IPR038765">
    <property type="entry name" value="Papain-like_cys_pep_sf"/>
</dbReference>
<dbReference type="Gene3D" id="1.10.287.2250">
    <property type="match status" value="1"/>
</dbReference>
<name>A0A6J1WNW5_GALME</name>
<keyword evidence="3" id="KW-1185">Reference proteome</keyword>
<evidence type="ECO:0000256" key="1">
    <source>
        <dbReference type="SAM" id="SignalP"/>
    </source>
</evidence>
<evidence type="ECO:0000259" key="2">
    <source>
        <dbReference type="SMART" id="SM00848"/>
    </source>
</evidence>
<proteinExistence type="predicted"/>
<keyword evidence="1" id="KW-0732">Signal</keyword>
<dbReference type="KEGG" id="gmw:113513694"/>
<dbReference type="InParanoid" id="A0A6J1WNW5"/>
<organism evidence="3 4">
    <name type="scientific">Galleria mellonella</name>
    <name type="common">Greater wax moth</name>
    <dbReference type="NCBI Taxonomy" id="7137"/>
    <lineage>
        <taxon>Eukaryota</taxon>
        <taxon>Metazoa</taxon>
        <taxon>Ecdysozoa</taxon>
        <taxon>Arthropoda</taxon>
        <taxon>Hexapoda</taxon>
        <taxon>Insecta</taxon>
        <taxon>Pterygota</taxon>
        <taxon>Neoptera</taxon>
        <taxon>Endopterygota</taxon>
        <taxon>Lepidoptera</taxon>
        <taxon>Glossata</taxon>
        <taxon>Ditrysia</taxon>
        <taxon>Pyraloidea</taxon>
        <taxon>Pyralidae</taxon>
        <taxon>Galleriinae</taxon>
        <taxon>Galleria</taxon>
    </lineage>
</organism>
<dbReference type="InterPro" id="IPR013201">
    <property type="entry name" value="Prot_inhib_I29"/>
</dbReference>
<evidence type="ECO:0000313" key="3">
    <source>
        <dbReference type="Proteomes" id="UP001652740"/>
    </source>
</evidence>
<dbReference type="Pfam" id="PF08246">
    <property type="entry name" value="Inhibitor_I29"/>
    <property type="match status" value="1"/>
</dbReference>
<reference evidence="4" key="1">
    <citation type="submission" date="2025-08" db="UniProtKB">
        <authorList>
            <consortium name="RefSeq"/>
        </authorList>
    </citation>
    <scope>IDENTIFICATION</scope>
    <source>
        <tissue evidence="4">Whole larvae</tissue>
    </source>
</reference>
<dbReference type="SUPFAM" id="SSF54001">
    <property type="entry name" value="Cysteine proteinases"/>
    <property type="match status" value="1"/>
</dbReference>
<sequence>MLTYDMLAVIFLINIVNADIYTVENATRLFNFFKTKYNKMYKNKLEEKNSLRNFIDNLNKVAALNEKVKGNDTLYVINRYADMDPEDFDQHYAISLKTYENEGKVDLTNIGGQDILRNTMEKIRNKVEKDEDYSESIELYDLGNANNLYKQYMEKFGKKNATKKYDRTVHFYRFVKTLVDINRNHFKGNYTIALDDNADIVKEPYEYFY</sequence>
<evidence type="ECO:0000313" key="4">
    <source>
        <dbReference type="RefSeq" id="XP_026753485.3"/>
    </source>
</evidence>
<feature type="domain" description="Cathepsin propeptide inhibitor" evidence="2">
    <location>
        <begin position="30"/>
        <end position="88"/>
    </location>
</feature>
<feature type="signal peptide" evidence="1">
    <location>
        <begin position="1"/>
        <end position="18"/>
    </location>
</feature>